<dbReference type="InterPro" id="IPR036873">
    <property type="entry name" value="Rhodanese-like_dom_sf"/>
</dbReference>
<dbReference type="PROSITE" id="PS50206">
    <property type="entry name" value="RHODANESE_3"/>
    <property type="match status" value="1"/>
</dbReference>
<dbReference type="GO" id="GO:0016765">
    <property type="term" value="F:transferase activity, transferring alkyl or aryl (other than methyl) groups"/>
    <property type="evidence" value="ECO:0007669"/>
    <property type="project" value="UniProtKB-UniRule"/>
</dbReference>
<feature type="active site" description="S-selanylcysteine intermediate" evidence="3">
    <location>
        <position position="98"/>
    </location>
</feature>
<dbReference type="Proteomes" id="UP000254069">
    <property type="component" value="Unassembled WGS sequence"/>
</dbReference>
<dbReference type="EMBL" id="UGYO01000001">
    <property type="protein sequence ID" value="SUI67599.1"/>
    <property type="molecule type" value="Genomic_DNA"/>
</dbReference>
<keyword evidence="6" id="KW-1185">Reference proteome</keyword>
<sequence>MSRQIIAPAEYREIFLSDRPLVDLRAPVEFAKGAFPASTNLPLMNDSERQKVGTCYKEHGQAAAIELGHSLVKGKIKAARIQAWLDFFSAHPDANLYCFRGGLRSQLTQQWIREAGLEVPYIQGGYKAMRQYLIDTIDNTPQQQQLLILSGITGSGKTEFILSRSESVDLEGTANHRGSSFGKNVTPQPSQINFENSLARELLRHQERQESCLLLEDESFLIGRRAIPKVFFSAMQQAQVLVLEEPLEARLPRLLDEYVHKMQRGFEQHYGTEEGMAVFGAYLRQSVEGIRKRLGHQQTDQLLQLVDSSLQTQLQRNTTEQHLEWISLLLEKYYDPMYQYQLEKKAERIIFRGDRQAIHQWLDERRSNRSE</sequence>
<dbReference type="InterPro" id="IPR058840">
    <property type="entry name" value="AAA_SelU"/>
</dbReference>
<dbReference type="EC" id="2.9.1.3" evidence="3"/>
<evidence type="ECO:0000259" key="4">
    <source>
        <dbReference type="PROSITE" id="PS50206"/>
    </source>
</evidence>
<protein>
    <recommendedName>
        <fullName evidence="3">tRNA 2-selenouridine synthase</fullName>
        <ecNumber evidence="3">2.9.1.3</ecNumber>
    </recommendedName>
</protein>
<dbReference type="AlphaFoldDB" id="A0A379ZTF6"/>
<dbReference type="GO" id="GO:0002098">
    <property type="term" value="P:tRNA wobble uridine modification"/>
    <property type="evidence" value="ECO:0007669"/>
    <property type="project" value="UniProtKB-UniRule"/>
</dbReference>
<dbReference type="GO" id="GO:0043828">
    <property type="term" value="F:tRNA 2-selenouridine synthase activity"/>
    <property type="evidence" value="ECO:0007669"/>
    <property type="project" value="UniProtKB-EC"/>
</dbReference>
<evidence type="ECO:0000313" key="6">
    <source>
        <dbReference type="Proteomes" id="UP000254069"/>
    </source>
</evidence>
<dbReference type="Pfam" id="PF26341">
    <property type="entry name" value="AAA_SelU"/>
    <property type="match status" value="1"/>
</dbReference>
<comment type="catalytic activity">
    <reaction evidence="3">
        <text>5-methylaminomethyl-2-(Se-phospho)selenouridine(34) in tRNA + H2O = 5-methylaminomethyl-2-selenouridine(34) in tRNA + phosphate</text>
        <dbReference type="Rhea" id="RHEA:60176"/>
        <dbReference type="Rhea" id="RHEA-COMP:10196"/>
        <dbReference type="Rhea" id="RHEA-COMP:15523"/>
        <dbReference type="ChEBI" id="CHEBI:15377"/>
        <dbReference type="ChEBI" id="CHEBI:43474"/>
        <dbReference type="ChEBI" id="CHEBI:82743"/>
        <dbReference type="ChEBI" id="CHEBI:143702"/>
    </reaction>
</comment>
<comment type="function">
    <text evidence="3">Involved in the post-transcriptional modification of the uridine at the wobble position (U34) of tRNA(Lys), tRNA(Glu) and tRNA(Gln). Catalyzes the conversion of 2-thiouridine (S2U-RNA) to 2-selenouridine (Se2U-RNA). Acts in a two-step process involving geranylation of 2-thiouridine (S2U) to S-geranyl-2-thiouridine (geS2U) and subsequent selenation of the latter derivative to 2-selenouridine (Se2U) in the tRNA chain.</text>
</comment>
<dbReference type="SUPFAM" id="SSF52821">
    <property type="entry name" value="Rhodanese/Cell cycle control phosphatase"/>
    <property type="match status" value="1"/>
</dbReference>
<dbReference type="Gene3D" id="3.40.250.10">
    <property type="entry name" value="Rhodanese-like domain"/>
    <property type="match status" value="1"/>
</dbReference>
<proteinExistence type="inferred from homology"/>
<feature type="domain" description="Rhodanese" evidence="4">
    <location>
        <begin position="15"/>
        <end position="138"/>
    </location>
</feature>
<dbReference type="SMART" id="SM00450">
    <property type="entry name" value="RHOD"/>
    <property type="match status" value="1"/>
</dbReference>
<name>A0A379ZTF6_9GAMM</name>
<comment type="catalytic activity">
    <reaction evidence="3">
        <text>5-methylaminomethyl-2-thiouridine(34) in tRNA + selenophosphate + (2E)-geranyl diphosphate + H2O + H(+) = 5-methylaminomethyl-2-selenouridine(34) in tRNA + (2E)-thiogeraniol + phosphate + diphosphate</text>
        <dbReference type="Rhea" id="RHEA:42716"/>
        <dbReference type="Rhea" id="RHEA-COMP:10195"/>
        <dbReference type="Rhea" id="RHEA-COMP:10196"/>
        <dbReference type="ChEBI" id="CHEBI:15377"/>
        <dbReference type="ChEBI" id="CHEBI:15378"/>
        <dbReference type="ChEBI" id="CHEBI:16144"/>
        <dbReference type="ChEBI" id="CHEBI:33019"/>
        <dbReference type="ChEBI" id="CHEBI:43474"/>
        <dbReference type="ChEBI" id="CHEBI:58057"/>
        <dbReference type="ChEBI" id="CHEBI:74455"/>
        <dbReference type="ChEBI" id="CHEBI:82743"/>
        <dbReference type="ChEBI" id="CHEBI:143703"/>
        <dbReference type="EC" id="2.9.1.3"/>
    </reaction>
</comment>
<dbReference type="NCBIfam" id="NF008750">
    <property type="entry name" value="PRK11784.1-2"/>
    <property type="match status" value="1"/>
</dbReference>
<dbReference type="NCBIfam" id="TIGR03167">
    <property type="entry name" value="tRNA_sel_U_synt"/>
    <property type="match status" value="1"/>
</dbReference>
<comment type="catalytic activity">
    <reaction evidence="3">
        <text>5-methylaminomethyl-S-(2E)-geranyl-thiouridine(34) in tRNA + selenophosphate + H(+) = 5-methylaminomethyl-2-(Se-phospho)selenouridine(34) in tRNA + (2E)-thiogeraniol</text>
        <dbReference type="Rhea" id="RHEA:60172"/>
        <dbReference type="Rhea" id="RHEA-COMP:14654"/>
        <dbReference type="Rhea" id="RHEA-COMP:15523"/>
        <dbReference type="ChEBI" id="CHEBI:15378"/>
        <dbReference type="ChEBI" id="CHEBI:16144"/>
        <dbReference type="ChEBI" id="CHEBI:140632"/>
        <dbReference type="ChEBI" id="CHEBI:143702"/>
        <dbReference type="ChEBI" id="CHEBI:143703"/>
    </reaction>
</comment>
<comment type="catalytic activity">
    <reaction evidence="3">
        <text>5-methylaminomethyl-2-thiouridine(34) in tRNA + (2E)-geranyl diphosphate = 5-methylaminomethyl-S-(2E)-geranyl-thiouridine(34) in tRNA + diphosphate</text>
        <dbReference type="Rhea" id="RHEA:14085"/>
        <dbReference type="Rhea" id="RHEA-COMP:10195"/>
        <dbReference type="Rhea" id="RHEA-COMP:14654"/>
        <dbReference type="ChEBI" id="CHEBI:33019"/>
        <dbReference type="ChEBI" id="CHEBI:58057"/>
        <dbReference type="ChEBI" id="CHEBI:74455"/>
        <dbReference type="ChEBI" id="CHEBI:140632"/>
    </reaction>
</comment>
<evidence type="ECO:0000313" key="5">
    <source>
        <dbReference type="EMBL" id="SUI67599.1"/>
    </source>
</evidence>
<evidence type="ECO:0000256" key="2">
    <source>
        <dbReference type="ARBA" id="ARBA00023266"/>
    </source>
</evidence>
<organism evidence="5 6">
    <name type="scientific">Shewanella algae</name>
    <dbReference type="NCBI Taxonomy" id="38313"/>
    <lineage>
        <taxon>Bacteria</taxon>
        <taxon>Pseudomonadati</taxon>
        <taxon>Pseudomonadota</taxon>
        <taxon>Gammaproteobacteria</taxon>
        <taxon>Alteromonadales</taxon>
        <taxon>Shewanellaceae</taxon>
        <taxon>Shewanella</taxon>
    </lineage>
</organism>
<accession>A0A379ZTF6</accession>
<dbReference type="PANTHER" id="PTHR30401">
    <property type="entry name" value="TRNA 2-SELENOURIDINE SYNTHASE"/>
    <property type="match status" value="1"/>
</dbReference>
<dbReference type="KEGG" id="salg:BS332_06190"/>
<reference evidence="5 6" key="1">
    <citation type="submission" date="2018-06" db="EMBL/GenBank/DDBJ databases">
        <authorList>
            <consortium name="Pathogen Informatics"/>
            <person name="Doyle S."/>
        </authorList>
    </citation>
    <scope>NUCLEOTIDE SEQUENCE [LARGE SCALE GENOMIC DNA]</scope>
    <source>
        <strain evidence="5 6">NCTC10738</strain>
    </source>
</reference>
<dbReference type="HAMAP" id="MF_01622">
    <property type="entry name" value="tRNA_sel_U_synth"/>
    <property type="match status" value="1"/>
</dbReference>
<keyword evidence="1 3" id="KW-0808">Transferase</keyword>
<evidence type="ECO:0000256" key="3">
    <source>
        <dbReference type="HAMAP-Rule" id="MF_01622"/>
    </source>
</evidence>
<dbReference type="PANTHER" id="PTHR30401:SF0">
    <property type="entry name" value="TRNA 2-SELENOURIDINE SYNTHASE"/>
    <property type="match status" value="1"/>
</dbReference>
<comment type="similarity">
    <text evidence="3">Belongs to the SelU family.</text>
</comment>
<dbReference type="RefSeq" id="WP_071238917.1">
    <property type="nucleotide sequence ID" value="NZ_AP024609.1"/>
</dbReference>
<dbReference type="InterPro" id="IPR001763">
    <property type="entry name" value="Rhodanese-like_dom"/>
</dbReference>
<dbReference type="NCBIfam" id="NF008751">
    <property type="entry name" value="PRK11784.1-3"/>
    <property type="match status" value="1"/>
</dbReference>
<gene>
    <name evidence="3 5" type="primary">selU</name>
    <name evidence="5" type="ORF">NCTC10738_01887</name>
</gene>
<dbReference type="InterPro" id="IPR017582">
    <property type="entry name" value="SelU"/>
</dbReference>
<keyword evidence="2 3" id="KW-0711">Selenium</keyword>
<comment type="subunit">
    <text evidence="3">Monomer.</text>
</comment>
<evidence type="ECO:0000256" key="1">
    <source>
        <dbReference type="ARBA" id="ARBA00022679"/>
    </source>
</evidence>